<accession>A0A8X6LUM5</accession>
<dbReference type="Proteomes" id="UP000887116">
    <property type="component" value="Unassembled WGS sequence"/>
</dbReference>
<proteinExistence type="predicted"/>
<feature type="compositionally biased region" description="Basic and acidic residues" evidence="1">
    <location>
        <begin position="19"/>
        <end position="30"/>
    </location>
</feature>
<sequence length="125" mass="15398">ISLLEWRSRIFHYAIKEPRARQDEQDAERLRRSRRTQGLPPEFGFYEKPKRAATSKTDMTDEKQDAQTILMTPTRFWLNQESLQFSEENQEYEKVSLYNRWDGTMQLVNAYFFFRWYREKMVREQ</sequence>
<feature type="non-terminal residue" evidence="2">
    <location>
        <position position="1"/>
    </location>
</feature>
<gene>
    <name evidence="2" type="ORF">TNCT_179811</name>
</gene>
<evidence type="ECO:0000313" key="2">
    <source>
        <dbReference type="EMBL" id="GFR21267.1"/>
    </source>
</evidence>
<organism evidence="2 3">
    <name type="scientific">Trichonephila clavata</name>
    <name type="common">Joro spider</name>
    <name type="synonym">Nephila clavata</name>
    <dbReference type="NCBI Taxonomy" id="2740835"/>
    <lineage>
        <taxon>Eukaryota</taxon>
        <taxon>Metazoa</taxon>
        <taxon>Ecdysozoa</taxon>
        <taxon>Arthropoda</taxon>
        <taxon>Chelicerata</taxon>
        <taxon>Arachnida</taxon>
        <taxon>Araneae</taxon>
        <taxon>Araneomorphae</taxon>
        <taxon>Entelegynae</taxon>
        <taxon>Araneoidea</taxon>
        <taxon>Nephilidae</taxon>
        <taxon>Trichonephila</taxon>
    </lineage>
</organism>
<protein>
    <submittedName>
        <fullName evidence="2">Uncharacterized protein</fullName>
    </submittedName>
</protein>
<dbReference type="AlphaFoldDB" id="A0A8X6LUM5"/>
<keyword evidence="3" id="KW-1185">Reference proteome</keyword>
<reference evidence="2" key="1">
    <citation type="submission" date="2020-07" db="EMBL/GenBank/DDBJ databases">
        <title>Multicomponent nature underlies the extraordinary mechanical properties of spider dragline silk.</title>
        <authorList>
            <person name="Kono N."/>
            <person name="Nakamura H."/>
            <person name="Mori M."/>
            <person name="Yoshida Y."/>
            <person name="Ohtoshi R."/>
            <person name="Malay A.D."/>
            <person name="Moran D.A.P."/>
            <person name="Tomita M."/>
            <person name="Numata K."/>
            <person name="Arakawa K."/>
        </authorList>
    </citation>
    <scope>NUCLEOTIDE SEQUENCE</scope>
</reference>
<feature type="region of interest" description="Disordered" evidence="1">
    <location>
        <begin position="19"/>
        <end position="64"/>
    </location>
</feature>
<evidence type="ECO:0000313" key="3">
    <source>
        <dbReference type="Proteomes" id="UP000887116"/>
    </source>
</evidence>
<name>A0A8X6LUM5_TRICU</name>
<evidence type="ECO:0000256" key="1">
    <source>
        <dbReference type="SAM" id="MobiDB-lite"/>
    </source>
</evidence>
<dbReference type="EMBL" id="BMAO01037927">
    <property type="protein sequence ID" value="GFR21267.1"/>
    <property type="molecule type" value="Genomic_DNA"/>
</dbReference>
<comment type="caution">
    <text evidence="2">The sequence shown here is derived from an EMBL/GenBank/DDBJ whole genome shotgun (WGS) entry which is preliminary data.</text>
</comment>
<dbReference type="OrthoDB" id="6086417at2759"/>